<dbReference type="SUPFAM" id="SSF50182">
    <property type="entry name" value="Sm-like ribonucleoproteins"/>
    <property type="match status" value="1"/>
</dbReference>
<keyword evidence="12" id="KW-1185">Reference proteome</keyword>
<dbReference type="SUPFAM" id="SSF82861">
    <property type="entry name" value="Mechanosensitive channel protein MscS (YggB), transmembrane region"/>
    <property type="match status" value="1"/>
</dbReference>
<dbReference type="InterPro" id="IPR049278">
    <property type="entry name" value="MS_channel_C"/>
</dbReference>
<protein>
    <submittedName>
        <fullName evidence="11">Small-conductance mechanosensitive channel</fullName>
    </submittedName>
</protein>
<feature type="transmembrane region" description="Helical" evidence="7">
    <location>
        <begin position="95"/>
        <end position="113"/>
    </location>
</feature>
<feature type="domain" description="Mechanosensitive ion channel transmembrane helices 2/3" evidence="10">
    <location>
        <begin position="143"/>
        <end position="182"/>
    </location>
</feature>
<comment type="subcellular location">
    <subcellularLocation>
        <location evidence="1">Cell membrane</location>
        <topology evidence="1">Multi-pass membrane protein</topology>
    </subcellularLocation>
</comment>
<feature type="transmembrane region" description="Helical" evidence="7">
    <location>
        <begin position="61"/>
        <end position="83"/>
    </location>
</feature>
<evidence type="ECO:0000256" key="6">
    <source>
        <dbReference type="ARBA" id="ARBA00023136"/>
    </source>
</evidence>
<keyword evidence="3" id="KW-1003">Cell membrane</keyword>
<feature type="transmembrane region" description="Helical" evidence="7">
    <location>
        <begin position="161"/>
        <end position="181"/>
    </location>
</feature>
<keyword evidence="5 7" id="KW-1133">Transmembrane helix</keyword>
<evidence type="ECO:0000256" key="3">
    <source>
        <dbReference type="ARBA" id="ARBA00022475"/>
    </source>
</evidence>
<dbReference type="InterPro" id="IPR023408">
    <property type="entry name" value="MscS_beta-dom_sf"/>
</dbReference>
<dbReference type="Pfam" id="PF21082">
    <property type="entry name" value="MS_channel_3rd"/>
    <property type="match status" value="1"/>
</dbReference>
<dbReference type="InterPro" id="IPR011066">
    <property type="entry name" value="MscS_channel_C_sf"/>
</dbReference>
<evidence type="ECO:0000256" key="1">
    <source>
        <dbReference type="ARBA" id="ARBA00004651"/>
    </source>
</evidence>
<reference evidence="11 12" key="1">
    <citation type="submission" date="2018-05" db="EMBL/GenBank/DDBJ databases">
        <title>Genomic Encyclopedia of Type Strains, Phase IV (KMG-IV): sequencing the most valuable type-strain genomes for metagenomic binning, comparative biology and taxonomic classification.</title>
        <authorList>
            <person name="Goeker M."/>
        </authorList>
    </citation>
    <scope>NUCLEOTIDE SEQUENCE [LARGE SCALE GENOMIC DNA]</scope>
    <source>
        <strain evidence="11 12">DSM 19792</strain>
    </source>
</reference>
<dbReference type="GO" id="GO:0005886">
    <property type="term" value="C:plasma membrane"/>
    <property type="evidence" value="ECO:0007669"/>
    <property type="project" value="UniProtKB-SubCell"/>
</dbReference>
<dbReference type="InterPro" id="IPR049142">
    <property type="entry name" value="MS_channel_1st"/>
</dbReference>
<dbReference type="AlphaFoldDB" id="A0A318JKS6"/>
<feature type="transmembrane region" description="Helical" evidence="7">
    <location>
        <begin position="16"/>
        <end position="40"/>
    </location>
</feature>
<name>A0A318JKS6_9BURK</name>
<dbReference type="InterPro" id="IPR011014">
    <property type="entry name" value="MscS_channel_TM-2"/>
</dbReference>
<evidence type="ECO:0000256" key="4">
    <source>
        <dbReference type="ARBA" id="ARBA00022692"/>
    </source>
</evidence>
<feature type="domain" description="Mechanosensitive ion channel MscS C-terminal" evidence="9">
    <location>
        <begin position="260"/>
        <end position="341"/>
    </location>
</feature>
<evidence type="ECO:0000256" key="5">
    <source>
        <dbReference type="ARBA" id="ARBA00022989"/>
    </source>
</evidence>
<gene>
    <name evidence="11" type="ORF">DFR42_1011329</name>
</gene>
<evidence type="ECO:0000259" key="8">
    <source>
        <dbReference type="Pfam" id="PF00924"/>
    </source>
</evidence>
<keyword evidence="6 7" id="KW-0472">Membrane</keyword>
<evidence type="ECO:0000256" key="7">
    <source>
        <dbReference type="SAM" id="Phobius"/>
    </source>
</evidence>
<dbReference type="Proteomes" id="UP000247792">
    <property type="component" value="Unassembled WGS sequence"/>
</dbReference>
<dbReference type="InterPro" id="IPR010920">
    <property type="entry name" value="LSM_dom_sf"/>
</dbReference>
<dbReference type="Pfam" id="PF21088">
    <property type="entry name" value="MS_channel_1st"/>
    <property type="match status" value="1"/>
</dbReference>
<dbReference type="Pfam" id="PF00924">
    <property type="entry name" value="MS_channel_2nd"/>
    <property type="match status" value="1"/>
</dbReference>
<keyword evidence="4 7" id="KW-0812">Transmembrane</keyword>
<feature type="domain" description="Mechanosensitive ion channel MscS" evidence="8">
    <location>
        <begin position="183"/>
        <end position="250"/>
    </location>
</feature>
<comment type="similarity">
    <text evidence="2">Belongs to the MscS (TC 1.A.23) family.</text>
</comment>
<evidence type="ECO:0000313" key="11">
    <source>
        <dbReference type="EMBL" id="PXX47732.1"/>
    </source>
</evidence>
<dbReference type="Gene3D" id="1.10.287.1260">
    <property type="match status" value="1"/>
</dbReference>
<evidence type="ECO:0000313" key="12">
    <source>
        <dbReference type="Proteomes" id="UP000247792"/>
    </source>
</evidence>
<dbReference type="PANTHER" id="PTHR30566">
    <property type="entry name" value="YNAI-RELATED MECHANOSENSITIVE ION CHANNEL"/>
    <property type="match status" value="1"/>
</dbReference>
<organism evidence="11 12">
    <name type="scientific">Undibacterium pigrum</name>
    <dbReference type="NCBI Taxonomy" id="401470"/>
    <lineage>
        <taxon>Bacteria</taxon>
        <taxon>Pseudomonadati</taxon>
        <taxon>Pseudomonadota</taxon>
        <taxon>Betaproteobacteria</taxon>
        <taxon>Burkholderiales</taxon>
        <taxon>Oxalobacteraceae</taxon>
        <taxon>Undibacterium</taxon>
    </lineage>
</organism>
<evidence type="ECO:0000259" key="9">
    <source>
        <dbReference type="Pfam" id="PF21082"/>
    </source>
</evidence>
<evidence type="ECO:0000256" key="2">
    <source>
        <dbReference type="ARBA" id="ARBA00008017"/>
    </source>
</evidence>
<dbReference type="RefSeq" id="WP_110254070.1">
    <property type="nucleotide sequence ID" value="NZ_QJKB01000001.1"/>
</dbReference>
<proteinExistence type="inferred from homology"/>
<dbReference type="PANTHER" id="PTHR30566:SF25">
    <property type="entry name" value="INNER MEMBRANE PROTEIN"/>
    <property type="match status" value="1"/>
</dbReference>
<accession>A0A318JKS6</accession>
<dbReference type="GO" id="GO:0008381">
    <property type="term" value="F:mechanosensitive monoatomic ion channel activity"/>
    <property type="evidence" value="ECO:0007669"/>
    <property type="project" value="UniProtKB-ARBA"/>
</dbReference>
<dbReference type="InterPro" id="IPR006685">
    <property type="entry name" value="MscS_channel_2nd"/>
</dbReference>
<dbReference type="EMBL" id="QJKB01000001">
    <property type="protein sequence ID" value="PXX47732.1"/>
    <property type="molecule type" value="Genomic_DNA"/>
</dbReference>
<dbReference type="Gene3D" id="2.30.30.60">
    <property type="match status" value="1"/>
</dbReference>
<dbReference type="Gene3D" id="3.30.70.100">
    <property type="match status" value="1"/>
</dbReference>
<sequence>MDFQSLINRNFLDIPFISWITACGVAVLAYFVMHTFIGFFKRRLTADSNPGTAHVTKLIPQILGSTSNITLIITSVLIGVAVLDLPARWSDRVNHLWFLAFGLQLALWINKTIKVLSKRYFNSMATDGAPASRVSHTIIVWALQFVLWVVFALAMLSNVGINVSAFIASLGIGGIAIALAVQNVLGDLFASLAIAVDKPFEVGDAININGISGTVEHVGLKTTRLRADSGEQIVIANADLLKNTIRNFKRMKDRRVQLLVKVASDTPPDVLEQVPPMLRKIVEEQPEVRFDRAHLKLFDRSSIEFEVIYFVLKPEYGLYMDKQQAVNLKIMRELLARDISFSDPVQKIKYLDVTGVETREVRRPQQIGQAKLSRQF</sequence>
<dbReference type="OrthoDB" id="9775207at2"/>
<evidence type="ECO:0000259" key="10">
    <source>
        <dbReference type="Pfam" id="PF21088"/>
    </source>
</evidence>
<feature type="transmembrane region" description="Helical" evidence="7">
    <location>
        <begin position="134"/>
        <end position="155"/>
    </location>
</feature>
<dbReference type="SUPFAM" id="SSF82689">
    <property type="entry name" value="Mechanosensitive channel protein MscS (YggB), C-terminal domain"/>
    <property type="match status" value="1"/>
</dbReference>
<comment type="caution">
    <text evidence="11">The sequence shown here is derived from an EMBL/GenBank/DDBJ whole genome shotgun (WGS) entry which is preliminary data.</text>
</comment>